<sequence>MESCQARTDELEVLADSDDTNDFLIGTMERRNRLDIVHDRLQLPRLDSGIYDIGVLETELPDEESRLQRLADPTEDRFSLQQGHVDRDRQQTGNSRAQISTHGRVSIQALQRMLNSRTAEPEQMADRSKLRQLHKENDTAVGTWLRIRRLKHLLPHGGGSSTEMTELLTTLLGQRDALHDLLSYIPYPEVAVKHQPKRFWLQWGELEAYDYQVSILRRILAAEDASGKVKDYCTSWLAACTTEAGSQRDRTVARDPEKWRRLTGMYERAPSGACPPDVDPECWHILHILKHTAWVWSVTPWGLSATMQPGTVYAAHPAVRRLCDNVVSRSAWGEIITLPSGLTWEDRLSAMAAGLSAQAHC</sequence>
<feature type="region of interest" description="Disordered" evidence="1">
    <location>
        <begin position="73"/>
        <end position="101"/>
    </location>
</feature>
<evidence type="ECO:0000256" key="1">
    <source>
        <dbReference type="SAM" id="MobiDB-lite"/>
    </source>
</evidence>
<protein>
    <submittedName>
        <fullName evidence="2">Uncharacterized protein</fullName>
    </submittedName>
</protein>
<evidence type="ECO:0000313" key="3">
    <source>
        <dbReference type="Proteomes" id="UP000434957"/>
    </source>
</evidence>
<feature type="compositionally biased region" description="Polar residues" evidence="1">
    <location>
        <begin position="91"/>
        <end position="101"/>
    </location>
</feature>
<proteinExistence type="predicted"/>
<dbReference type="AlphaFoldDB" id="A0A6A4E4T8"/>
<keyword evidence="3" id="KW-1185">Reference proteome</keyword>
<gene>
    <name evidence="2" type="ORF">PR003_g18419</name>
</gene>
<dbReference type="Proteomes" id="UP000434957">
    <property type="component" value="Unassembled WGS sequence"/>
</dbReference>
<dbReference type="EMBL" id="QXFT01001474">
    <property type="protein sequence ID" value="KAE9317675.1"/>
    <property type="molecule type" value="Genomic_DNA"/>
</dbReference>
<comment type="caution">
    <text evidence="2">The sequence shown here is derived from an EMBL/GenBank/DDBJ whole genome shotgun (WGS) entry which is preliminary data.</text>
</comment>
<name>A0A6A4E4T8_9STRA</name>
<organism evidence="2 3">
    <name type="scientific">Phytophthora rubi</name>
    <dbReference type="NCBI Taxonomy" id="129364"/>
    <lineage>
        <taxon>Eukaryota</taxon>
        <taxon>Sar</taxon>
        <taxon>Stramenopiles</taxon>
        <taxon>Oomycota</taxon>
        <taxon>Peronosporomycetes</taxon>
        <taxon>Peronosporales</taxon>
        <taxon>Peronosporaceae</taxon>
        <taxon>Phytophthora</taxon>
    </lineage>
</organism>
<feature type="compositionally biased region" description="Basic and acidic residues" evidence="1">
    <location>
        <begin position="73"/>
        <end position="90"/>
    </location>
</feature>
<evidence type="ECO:0000313" key="2">
    <source>
        <dbReference type="EMBL" id="KAE9317675.1"/>
    </source>
</evidence>
<accession>A0A6A4E4T8</accession>
<reference evidence="2 3" key="1">
    <citation type="submission" date="2018-08" db="EMBL/GenBank/DDBJ databases">
        <title>Genomic investigation of the strawberry pathogen Phytophthora fragariae indicates pathogenicity is determined by transcriptional variation in three key races.</title>
        <authorList>
            <person name="Adams T.M."/>
            <person name="Armitage A.D."/>
            <person name="Sobczyk M.K."/>
            <person name="Bates H.J."/>
            <person name="Dunwell J.M."/>
            <person name="Nellist C.F."/>
            <person name="Harrison R.J."/>
        </authorList>
    </citation>
    <scope>NUCLEOTIDE SEQUENCE [LARGE SCALE GENOMIC DNA]</scope>
    <source>
        <strain evidence="2 3">SCRP333</strain>
    </source>
</reference>